<comment type="caution">
    <text evidence="1">The sequence shown here is derived from an EMBL/GenBank/DDBJ whole genome shotgun (WGS) entry which is preliminary data.</text>
</comment>
<evidence type="ECO:0000313" key="1">
    <source>
        <dbReference type="EMBL" id="GAJ05055.1"/>
    </source>
</evidence>
<gene>
    <name evidence="1" type="ORF">S12H4_50328</name>
</gene>
<sequence length="31" mass="3372">HNAVNRRTSAGGTGFTEVKKAIEKVKQMLEA</sequence>
<protein>
    <submittedName>
        <fullName evidence="1">Uncharacterized protein</fullName>
    </submittedName>
</protein>
<dbReference type="AlphaFoldDB" id="X1VEI1"/>
<proteinExistence type="predicted"/>
<feature type="non-terminal residue" evidence="1">
    <location>
        <position position="1"/>
    </location>
</feature>
<accession>X1VEI1</accession>
<organism evidence="1">
    <name type="scientific">marine sediment metagenome</name>
    <dbReference type="NCBI Taxonomy" id="412755"/>
    <lineage>
        <taxon>unclassified sequences</taxon>
        <taxon>metagenomes</taxon>
        <taxon>ecological metagenomes</taxon>
    </lineage>
</organism>
<name>X1VEI1_9ZZZZ</name>
<reference evidence="1" key="1">
    <citation type="journal article" date="2014" name="Front. Microbiol.">
        <title>High frequency of phylogenetically diverse reductive dehalogenase-homologous genes in deep subseafloor sedimentary metagenomes.</title>
        <authorList>
            <person name="Kawai M."/>
            <person name="Futagami T."/>
            <person name="Toyoda A."/>
            <person name="Takaki Y."/>
            <person name="Nishi S."/>
            <person name="Hori S."/>
            <person name="Arai W."/>
            <person name="Tsubouchi T."/>
            <person name="Morono Y."/>
            <person name="Uchiyama I."/>
            <person name="Ito T."/>
            <person name="Fujiyama A."/>
            <person name="Inagaki F."/>
            <person name="Takami H."/>
        </authorList>
    </citation>
    <scope>NUCLEOTIDE SEQUENCE</scope>
    <source>
        <strain evidence="1">Expedition CK06-06</strain>
    </source>
</reference>
<dbReference type="EMBL" id="BARW01031680">
    <property type="protein sequence ID" value="GAJ05055.1"/>
    <property type="molecule type" value="Genomic_DNA"/>
</dbReference>